<accession>A0A1I6DGP9</accession>
<keyword evidence="3" id="KW-0808">Transferase</keyword>
<dbReference type="GO" id="GO:0004672">
    <property type="term" value="F:protein kinase activity"/>
    <property type="evidence" value="ECO:0007669"/>
    <property type="project" value="InterPro"/>
</dbReference>
<dbReference type="InterPro" id="IPR000719">
    <property type="entry name" value="Prot_kinase_dom"/>
</dbReference>
<dbReference type="GO" id="GO:0046872">
    <property type="term" value="F:metal ion binding"/>
    <property type="evidence" value="ECO:0007669"/>
    <property type="project" value="UniProtKB-KW"/>
</dbReference>
<dbReference type="InterPro" id="IPR011009">
    <property type="entry name" value="Kinase-like_dom_sf"/>
</dbReference>
<name>A0A1I6DGP9_9PSEU</name>
<sequence>MRRRVAPDPIRREAGEIAASCADTYTVRGEPFWWHFDPVADRPARRQGWKIHVSASPQHAPEVLRRVAAVVVPLSLRWKAARSIDKLMDLSSPPSPLTQSGKFITIYPESDVESLAASLDAVTREFDAPVVPSDRRFRPHSNVYLRYGAFVGQSVFDAVEQSLKYVLVDPSGRRVEDRRAPGVAAPDWIDDLVPARPRAFLERPGSGLFGREIVVQGVLRQSVKGGVFRVLHRGVPAVLKEARIGTTPDRLGRDSRTALRNEWQLLRALSGSGLAPEPLAFFHQEDNAYLVQEFLPGRTLRAEVERRNYRSEVSPVSLLELLAGVRRLVREVEARGIRLLDLTPNNIMVDGSRLAVIDLEHAGLVDSPEPPFVAHTPGYVPPSAPWAADTEYALAAIGHYVLTGIDPFLGRDVGYASHLPAVLDAFAPPGLDATALDDIRTRLGAVATAPVADSAVEEAVAGSAVADSAVAGSPVADSAVADSPVAEAVEAGEELVRLAEWDRHPWPWPQRWAPGSMHPASFMAGTAGIARYYLDLWEATGDEAWLKHTDKLLTWTVENNPVVPGQTPPGLYFGLGSLPWLMTDLAKAGHEPDLWHREALRFADELAAIDVHGWDITHGWAGVGLARTALLRATGEGADEVSKIIVRILAGVSTKDGIPAWPNNGSAFHGFAHGSAGVAYFLLHAGRAVDDPVAVDLAVATGRALLAHAMPAAKGLSWPHKPNSDTVWSHWCNGAAGVGVLLHALAQHTGDDDLARGAIDAGRAITTARPFGSTCRCHGLAGDGDFLLDLAADHEEFHEGAVHIGRKLDALRFRDGFAVKWAPEGLGVPRPDYMRGYTGVHAFRLRLAGHVARSPLTLRLEERP</sequence>
<dbReference type="PRINTS" id="PR01950">
    <property type="entry name" value="LANCSUPER"/>
</dbReference>
<dbReference type="AlphaFoldDB" id="A0A1I6DGP9"/>
<dbReference type="PANTHER" id="PTHR12736:SF7">
    <property type="entry name" value="LANC-LIKE PROTEIN 3"/>
    <property type="match status" value="1"/>
</dbReference>
<dbReference type="STRING" id="84724.SAMN04488564_102564"/>
<proteinExistence type="predicted"/>
<dbReference type="Gene3D" id="1.50.10.20">
    <property type="match status" value="1"/>
</dbReference>
<dbReference type="PANTHER" id="PTHR12736">
    <property type="entry name" value="LANC-LIKE PROTEIN"/>
    <property type="match status" value="1"/>
</dbReference>
<dbReference type="SUPFAM" id="SSF158745">
    <property type="entry name" value="LanC-like"/>
    <property type="match status" value="1"/>
</dbReference>
<organism evidence="3 4">
    <name type="scientific">Lentzea waywayandensis</name>
    <dbReference type="NCBI Taxonomy" id="84724"/>
    <lineage>
        <taxon>Bacteria</taxon>
        <taxon>Bacillati</taxon>
        <taxon>Actinomycetota</taxon>
        <taxon>Actinomycetes</taxon>
        <taxon>Pseudonocardiales</taxon>
        <taxon>Pseudonocardiaceae</taxon>
        <taxon>Lentzea</taxon>
    </lineage>
</organism>
<keyword evidence="3" id="KW-0418">Kinase</keyword>
<dbReference type="InterPro" id="IPR057929">
    <property type="entry name" value="RamC_N"/>
</dbReference>
<keyword evidence="1" id="KW-0479">Metal-binding</keyword>
<dbReference type="GO" id="GO:0005886">
    <property type="term" value="C:plasma membrane"/>
    <property type="evidence" value="ECO:0007669"/>
    <property type="project" value="TreeGrafter"/>
</dbReference>
<feature type="binding site" evidence="1">
    <location>
        <position position="732"/>
    </location>
    <ligand>
        <name>Zn(2+)</name>
        <dbReference type="ChEBI" id="CHEBI:29105"/>
    </ligand>
</feature>
<feature type="binding site" evidence="1">
    <location>
        <position position="777"/>
    </location>
    <ligand>
        <name>Zn(2+)</name>
        <dbReference type="ChEBI" id="CHEBI:29105"/>
    </ligand>
</feature>
<evidence type="ECO:0000313" key="4">
    <source>
        <dbReference type="Proteomes" id="UP000198583"/>
    </source>
</evidence>
<dbReference type="GO" id="GO:0005524">
    <property type="term" value="F:ATP binding"/>
    <property type="evidence" value="ECO:0007669"/>
    <property type="project" value="InterPro"/>
</dbReference>
<dbReference type="PROSITE" id="PS50011">
    <property type="entry name" value="PROTEIN_KINASE_DOM"/>
    <property type="match status" value="1"/>
</dbReference>
<dbReference type="EMBL" id="FOYL01000002">
    <property type="protein sequence ID" value="SFR04596.1"/>
    <property type="molecule type" value="Genomic_DNA"/>
</dbReference>
<evidence type="ECO:0000259" key="2">
    <source>
        <dbReference type="PROSITE" id="PS50011"/>
    </source>
</evidence>
<dbReference type="Pfam" id="PF25816">
    <property type="entry name" value="RamC_N"/>
    <property type="match status" value="1"/>
</dbReference>
<gene>
    <name evidence="3" type="ORF">SAMN04488564_102564</name>
</gene>
<protein>
    <submittedName>
        <fullName evidence="3">Protein kinase domain-containing protein</fullName>
    </submittedName>
</protein>
<feature type="domain" description="Protein kinase" evidence="2">
    <location>
        <begin position="198"/>
        <end position="470"/>
    </location>
</feature>
<feature type="binding site" evidence="1">
    <location>
        <position position="778"/>
    </location>
    <ligand>
        <name>Zn(2+)</name>
        <dbReference type="ChEBI" id="CHEBI:29105"/>
    </ligand>
</feature>
<dbReference type="Pfam" id="PF05147">
    <property type="entry name" value="LANC_like"/>
    <property type="match status" value="1"/>
</dbReference>
<dbReference type="Gene3D" id="1.10.510.10">
    <property type="entry name" value="Transferase(Phosphotransferase) domain 1"/>
    <property type="match status" value="1"/>
</dbReference>
<reference evidence="4" key="1">
    <citation type="submission" date="2016-10" db="EMBL/GenBank/DDBJ databases">
        <authorList>
            <person name="Varghese N."/>
            <person name="Submissions S."/>
        </authorList>
    </citation>
    <scope>NUCLEOTIDE SEQUENCE [LARGE SCALE GENOMIC DNA]</scope>
    <source>
        <strain evidence="4">DSM 44232</strain>
    </source>
</reference>
<dbReference type="OrthoDB" id="1492512at2"/>
<dbReference type="GO" id="GO:0031179">
    <property type="term" value="P:peptide modification"/>
    <property type="evidence" value="ECO:0007669"/>
    <property type="project" value="InterPro"/>
</dbReference>
<keyword evidence="1" id="KW-0862">Zinc</keyword>
<dbReference type="InterPro" id="IPR007822">
    <property type="entry name" value="LANC-like"/>
</dbReference>
<dbReference type="SMART" id="SM01260">
    <property type="entry name" value="LANC_like"/>
    <property type="match status" value="1"/>
</dbReference>
<dbReference type="SUPFAM" id="SSF56112">
    <property type="entry name" value="Protein kinase-like (PK-like)"/>
    <property type="match status" value="1"/>
</dbReference>
<dbReference type="CDD" id="cd04434">
    <property type="entry name" value="LanC_like"/>
    <property type="match status" value="1"/>
</dbReference>
<dbReference type="Proteomes" id="UP000198583">
    <property type="component" value="Unassembled WGS sequence"/>
</dbReference>
<keyword evidence="4" id="KW-1185">Reference proteome</keyword>
<evidence type="ECO:0000256" key="1">
    <source>
        <dbReference type="PIRSR" id="PIRSR607822-1"/>
    </source>
</evidence>
<evidence type="ECO:0000313" key="3">
    <source>
        <dbReference type="EMBL" id="SFR04596.1"/>
    </source>
</evidence>